<reference evidence="5 6" key="1">
    <citation type="journal article" date="2014" name="Genome Announc.">
        <title>Comparative Genome Analysis of Two Isolates of the Fish Pathogen Piscirickettsia salmonis from Different Hosts Reveals Major Differences in Virulence-Associated Secretion Systems.</title>
        <authorList>
            <person name="Bohle H."/>
            <person name="Henriquez P."/>
            <person name="Grothusen H."/>
            <person name="Navas E."/>
            <person name="Sandoval A."/>
            <person name="Bustamante F."/>
            <person name="Bustos P."/>
            <person name="Mancilla M."/>
        </authorList>
    </citation>
    <scope>NUCLEOTIDE SEQUENCE [LARGE SCALE GENOMIC DNA]</scope>
    <source>
        <strain evidence="6">B1-32597</strain>
    </source>
</reference>
<dbReference type="PANTHER" id="PTHR43420:SF51">
    <property type="entry name" value="PEPTIDYL-LYSINE N-ACETYLTRANSFERASE YIAC"/>
    <property type="match status" value="1"/>
</dbReference>
<comment type="similarity">
    <text evidence="1">Belongs to the acetyltransferase family. RimI subfamily.</text>
</comment>
<organism evidence="5 6">
    <name type="scientific">Piscirickettsia salmonis</name>
    <dbReference type="NCBI Taxonomy" id="1238"/>
    <lineage>
        <taxon>Bacteria</taxon>
        <taxon>Pseudomonadati</taxon>
        <taxon>Pseudomonadota</taxon>
        <taxon>Gammaproteobacteria</taxon>
        <taxon>Thiotrichales</taxon>
        <taxon>Piscirickettsiaceae</taxon>
        <taxon>Piscirickettsia</taxon>
    </lineage>
</organism>
<dbReference type="InterPro" id="IPR016181">
    <property type="entry name" value="Acyl_CoA_acyltransferase"/>
</dbReference>
<dbReference type="EMBL" id="CP012508">
    <property type="protein sequence ID" value="ALB21466.1"/>
    <property type="molecule type" value="Genomic_DNA"/>
</dbReference>
<dbReference type="NCBIfam" id="TIGR01575">
    <property type="entry name" value="rimI"/>
    <property type="match status" value="1"/>
</dbReference>
<dbReference type="AlphaFoldDB" id="A0A1L6TGF2"/>
<dbReference type="EC" id="2.3.1.128" evidence="5"/>
<dbReference type="GO" id="GO:0008080">
    <property type="term" value="F:N-acetyltransferase activity"/>
    <property type="evidence" value="ECO:0007669"/>
    <property type="project" value="InterPro"/>
</dbReference>
<evidence type="ECO:0000256" key="2">
    <source>
        <dbReference type="ARBA" id="ARBA00022490"/>
    </source>
</evidence>
<dbReference type="OrthoDB" id="9796919at2"/>
<dbReference type="InterPro" id="IPR006464">
    <property type="entry name" value="AcTrfase_RimI/Ard1"/>
</dbReference>
<protein>
    <submittedName>
        <fullName evidence="5">Ribosomal-protein-alanine acetyltransferase</fullName>
        <ecNumber evidence="5">2.3.1.128</ecNumber>
    </submittedName>
</protein>
<evidence type="ECO:0000313" key="6">
    <source>
        <dbReference type="Proteomes" id="UP000029558"/>
    </source>
</evidence>
<dbReference type="PANTHER" id="PTHR43420">
    <property type="entry name" value="ACETYLTRANSFERASE"/>
    <property type="match status" value="1"/>
</dbReference>
<dbReference type="PROSITE" id="PS51186">
    <property type="entry name" value="GNAT"/>
    <property type="match status" value="1"/>
</dbReference>
<name>A0A1L6TGF2_PISSA</name>
<proteinExistence type="inferred from homology"/>
<dbReference type="SUPFAM" id="SSF55729">
    <property type="entry name" value="Acyl-CoA N-acyltransferases (Nat)"/>
    <property type="match status" value="1"/>
</dbReference>
<dbReference type="CDD" id="cd04301">
    <property type="entry name" value="NAT_SF"/>
    <property type="match status" value="1"/>
</dbReference>
<dbReference type="Proteomes" id="UP000029558">
    <property type="component" value="Chromosome"/>
</dbReference>
<keyword evidence="4 5" id="KW-0012">Acyltransferase</keyword>
<accession>A0A1L6TGF2</accession>
<dbReference type="InterPro" id="IPR000182">
    <property type="entry name" value="GNAT_dom"/>
</dbReference>
<gene>
    <name evidence="5" type="ORF">KU39_282</name>
</gene>
<evidence type="ECO:0000256" key="1">
    <source>
        <dbReference type="ARBA" id="ARBA00005395"/>
    </source>
</evidence>
<dbReference type="Pfam" id="PF00583">
    <property type="entry name" value="Acetyltransf_1"/>
    <property type="match status" value="1"/>
</dbReference>
<dbReference type="RefSeq" id="WP_017376849.1">
    <property type="nucleotide sequence ID" value="NZ_CP012508.1"/>
</dbReference>
<keyword evidence="3 5" id="KW-0808">Transferase</keyword>
<evidence type="ECO:0000256" key="4">
    <source>
        <dbReference type="ARBA" id="ARBA00023315"/>
    </source>
</evidence>
<sequence>MEKNQAGLSLRKVSVEDIATLFAIEQRAYEEGWSSDIMHLLLRTEHYYGRVLESKVNGSMYGYCFFSLIVDECHLLNLCIMPELQGQGYGYYLLDAIIKEVMGQGANDVFLEVRESNLAALKLYNGYGFNELSRRKGYYPKGDGREDALVLVKNLEGN</sequence>
<dbReference type="Gene3D" id="3.40.630.30">
    <property type="match status" value="1"/>
</dbReference>
<dbReference type="InterPro" id="IPR050680">
    <property type="entry name" value="YpeA/RimI_acetyltransf"/>
</dbReference>
<keyword evidence="2" id="KW-0963">Cytoplasm</keyword>
<evidence type="ECO:0000256" key="3">
    <source>
        <dbReference type="ARBA" id="ARBA00022679"/>
    </source>
</evidence>
<evidence type="ECO:0000313" key="5">
    <source>
        <dbReference type="EMBL" id="ALB21466.1"/>
    </source>
</evidence>